<dbReference type="Proteomes" id="UP000295221">
    <property type="component" value="Unassembled WGS sequence"/>
</dbReference>
<accession>A0A4R2GGI7</accession>
<evidence type="ECO:0000313" key="2">
    <source>
        <dbReference type="EMBL" id="TCO06892.1"/>
    </source>
</evidence>
<feature type="transmembrane region" description="Helical" evidence="1">
    <location>
        <begin position="75"/>
        <end position="90"/>
    </location>
</feature>
<dbReference type="AlphaFoldDB" id="A0A4R2GGI7"/>
<organism evidence="2 3">
    <name type="scientific">Natronoflexus pectinivorans</name>
    <dbReference type="NCBI Taxonomy" id="682526"/>
    <lineage>
        <taxon>Bacteria</taxon>
        <taxon>Pseudomonadati</taxon>
        <taxon>Bacteroidota</taxon>
        <taxon>Bacteroidia</taxon>
        <taxon>Marinilabiliales</taxon>
        <taxon>Marinilabiliaceae</taxon>
        <taxon>Natronoflexus</taxon>
    </lineage>
</organism>
<reference evidence="2 3" key="1">
    <citation type="submission" date="2019-03" db="EMBL/GenBank/DDBJ databases">
        <title>Genomic Encyclopedia of Type Strains, Phase IV (KMG-IV): sequencing the most valuable type-strain genomes for metagenomic binning, comparative biology and taxonomic classification.</title>
        <authorList>
            <person name="Goeker M."/>
        </authorList>
    </citation>
    <scope>NUCLEOTIDE SEQUENCE [LARGE SCALE GENOMIC DNA]</scope>
    <source>
        <strain evidence="2 3">DSM 24179</strain>
    </source>
</reference>
<proteinExistence type="predicted"/>
<feature type="transmembrane region" description="Helical" evidence="1">
    <location>
        <begin position="102"/>
        <end position="135"/>
    </location>
</feature>
<keyword evidence="1" id="KW-1133">Transmembrane helix</keyword>
<protein>
    <submittedName>
        <fullName evidence="2">Uncharacterized protein DUF4956</fullName>
    </submittedName>
</protein>
<dbReference type="RefSeq" id="WP_132434488.1">
    <property type="nucleotide sequence ID" value="NZ_SLWK01000011.1"/>
</dbReference>
<dbReference type="InterPro" id="IPR032531">
    <property type="entry name" value="DUF4956"/>
</dbReference>
<name>A0A4R2GGI7_9BACT</name>
<dbReference type="OrthoDB" id="9803265at2"/>
<dbReference type="EMBL" id="SLWK01000011">
    <property type="protein sequence ID" value="TCO06892.1"/>
    <property type="molecule type" value="Genomic_DNA"/>
</dbReference>
<sequence>MEQILELIRGTLSVSKPDLLSIIISLLLATAVSFVISQVYKYTHRGLTFELSFMTTLVVLAPIVSIVMLFIRGDLVLSLGLIGSLSIIRFRTPIKDTRDMVFLFWVIAVGLGCGTYNWTIVIISSIIISIIMFALHFIRYGQSSNIDYVLIISGNSLYNFDSISSIIKKYTKENQIRSKELEDDSWEIIFEIRFNKISGKTADELISSLKELKSIEKVSLLAPQVALPV</sequence>
<evidence type="ECO:0000256" key="1">
    <source>
        <dbReference type="SAM" id="Phobius"/>
    </source>
</evidence>
<evidence type="ECO:0000313" key="3">
    <source>
        <dbReference type="Proteomes" id="UP000295221"/>
    </source>
</evidence>
<feature type="transmembrane region" description="Helical" evidence="1">
    <location>
        <begin position="20"/>
        <end position="40"/>
    </location>
</feature>
<keyword evidence="3" id="KW-1185">Reference proteome</keyword>
<comment type="caution">
    <text evidence="2">The sequence shown here is derived from an EMBL/GenBank/DDBJ whole genome shotgun (WGS) entry which is preliminary data.</text>
</comment>
<gene>
    <name evidence="2" type="ORF">EV194_1118</name>
</gene>
<keyword evidence="1" id="KW-0472">Membrane</keyword>
<dbReference type="Pfam" id="PF16316">
    <property type="entry name" value="DUF4956"/>
    <property type="match status" value="1"/>
</dbReference>
<keyword evidence="1" id="KW-0812">Transmembrane</keyword>
<feature type="transmembrane region" description="Helical" evidence="1">
    <location>
        <begin position="47"/>
        <end position="69"/>
    </location>
</feature>